<feature type="domain" description="PiggyBac transposable element-derived protein" evidence="1">
    <location>
        <begin position="20"/>
        <end position="72"/>
    </location>
</feature>
<accession>U4UI65</accession>
<dbReference type="Pfam" id="PF13843">
    <property type="entry name" value="DDE_Tnp_1_7"/>
    <property type="match status" value="2"/>
</dbReference>
<reference evidence="2 3" key="1">
    <citation type="journal article" date="2013" name="Genome Biol.">
        <title>Draft genome of the mountain pine beetle, Dendroctonus ponderosae Hopkins, a major forest pest.</title>
        <authorList>
            <person name="Keeling C.I."/>
            <person name="Yuen M.M."/>
            <person name="Liao N.Y."/>
            <person name="Docking T.R."/>
            <person name="Chan S.K."/>
            <person name="Taylor G.A."/>
            <person name="Palmquist D.L."/>
            <person name="Jackman S.D."/>
            <person name="Nguyen A."/>
            <person name="Li M."/>
            <person name="Henderson H."/>
            <person name="Janes J.K."/>
            <person name="Zhao Y."/>
            <person name="Pandoh P."/>
            <person name="Moore R."/>
            <person name="Sperling F.A."/>
            <person name="Huber D.P."/>
            <person name="Birol I."/>
            <person name="Jones S.J."/>
            <person name="Bohlmann J."/>
        </authorList>
    </citation>
    <scope>NUCLEOTIDE SEQUENCE</scope>
</reference>
<dbReference type="InterPro" id="IPR029526">
    <property type="entry name" value="PGBD"/>
</dbReference>
<proteinExistence type="predicted"/>
<dbReference type="PANTHER" id="PTHR47272:SF1">
    <property type="entry name" value="PIGGYBAC TRANSPOSABLE ELEMENT-DERIVED PROTEIN 3-LIKE"/>
    <property type="match status" value="1"/>
</dbReference>
<protein>
    <recommendedName>
        <fullName evidence="1">PiggyBac transposable element-derived protein domain-containing protein</fullName>
    </recommendedName>
</protein>
<name>U4UI65_DENPD</name>
<dbReference type="EMBL" id="KB632368">
    <property type="protein sequence ID" value="ERL93674.1"/>
    <property type="molecule type" value="Genomic_DNA"/>
</dbReference>
<evidence type="ECO:0000259" key="1">
    <source>
        <dbReference type="Pfam" id="PF13843"/>
    </source>
</evidence>
<evidence type="ECO:0000313" key="2">
    <source>
        <dbReference type="EMBL" id="ERL93674.1"/>
    </source>
</evidence>
<evidence type="ECO:0000313" key="3">
    <source>
        <dbReference type="Proteomes" id="UP000030742"/>
    </source>
</evidence>
<gene>
    <name evidence="2" type="ORF">D910_10962</name>
</gene>
<dbReference type="Proteomes" id="UP000030742">
    <property type="component" value="Unassembled WGS sequence"/>
</dbReference>
<dbReference type="OrthoDB" id="10057274at2759"/>
<sequence length="369" mass="42448">MTTQCSQGEIHQIMTNYINCPSKNQSIDESMIRFKGRSALKQYMPNKPIKREVRAEESGYVCQFQIYTGKVGQIVETNLGCKVTELIYVCGTVRKGRKNLPTDIVADKGLKRGEVDWRISMDGLAFAKWIDNRPVHFLSNYLNPSETEFVLRKKKDGSVKNIACPKLVQLYNMHMGYVDKADMLKYLYEVNRKSKKWWHRINFDFIDLSLVNAFILYKMRTDSPTPLPLKVFRLSVALGLVGAEKCLPKKGQPSTTAVNHFKRTVPYEVRYDSCAHMPIYGKPGRCGLCSSKAEPHKSRWHCTKCEVALCPNDSKNCFMEYHYLKFFYTAPGNLVFFFGEVWEMLFYKLPELVVCRSGLCGTPAKLFTH</sequence>
<organism evidence="2 3">
    <name type="scientific">Dendroctonus ponderosae</name>
    <name type="common">Mountain pine beetle</name>
    <dbReference type="NCBI Taxonomy" id="77166"/>
    <lineage>
        <taxon>Eukaryota</taxon>
        <taxon>Metazoa</taxon>
        <taxon>Ecdysozoa</taxon>
        <taxon>Arthropoda</taxon>
        <taxon>Hexapoda</taxon>
        <taxon>Insecta</taxon>
        <taxon>Pterygota</taxon>
        <taxon>Neoptera</taxon>
        <taxon>Endopterygota</taxon>
        <taxon>Coleoptera</taxon>
        <taxon>Polyphaga</taxon>
        <taxon>Cucujiformia</taxon>
        <taxon>Curculionidae</taxon>
        <taxon>Scolytinae</taxon>
        <taxon>Dendroctonus</taxon>
    </lineage>
</organism>
<dbReference type="PANTHER" id="PTHR47272">
    <property type="entry name" value="DDE_TNP_1_7 DOMAIN-CONTAINING PROTEIN"/>
    <property type="match status" value="1"/>
</dbReference>
<dbReference type="AlphaFoldDB" id="U4UI65"/>
<feature type="domain" description="PiggyBac transposable element-derived protein" evidence="1">
    <location>
        <begin position="87"/>
        <end position="214"/>
    </location>
</feature>